<evidence type="ECO:0000313" key="1">
    <source>
        <dbReference type="EMBL" id="OMP03974.1"/>
    </source>
</evidence>
<protein>
    <submittedName>
        <fullName evidence="1">Uncharacterized protein</fullName>
    </submittedName>
</protein>
<sequence length="244" mass="26970">MAASCEEEVEESATKEDEALDAATFPQIDRVDALVPEGCEDLAAHVGGLSQATVPLPLDVFIGFRPGGFASLKEDTVNNSAIQLFERAPKPVIVPNKPSSVSRLQEHFLPTECENAKAKFIGPQQIDVVVIKNDVLLLVVMTIDDVNSLSKIKVNLGILRGKSSRVFIGFRPGIMREFNHEQWMGDRNALITLCVHRSSDDKAFNMFRKTLSFGIQIDALQCAGITHDCALLKCWSPWLLKFIF</sequence>
<dbReference type="Proteomes" id="UP000187203">
    <property type="component" value="Unassembled WGS sequence"/>
</dbReference>
<dbReference type="AlphaFoldDB" id="A0A1R3KA84"/>
<reference evidence="2" key="1">
    <citation type="submission" date="2013-09" db="EMBL/GenBank/DDBJ databases">
        <title>Corchorus olitorius genome sequencing.</title>
        <authorList>
            <person name="Alam M."/>
            <person name="Haque M.S."/>
            <person name="Islam M.S."/>
            <person name="Emdad E.M."/>
            <person name="Islam M.M."/>
            <person name="Ahmed B."/>
            <person name="Halim A."/>
            <person name="Hossen Q.M.M."/>
            <person name="Hossain M.Z."/>
            <person name="Ahmed R."/>
            <person name="Khan M.M."/>
            <person name="Islam R."/>
            <person name="Rashid M.M."/>
            <person name="Khan S.A."/>
            <person name="Rahman M.S."/>
            <person name="Alam M."/>
            <person name="Yahiya A.S."/>
            <person name="Khan M.S."/>
            <person name="Azam M.S."/>
            <person name="Haque T."/>
            <person name="Lashkar M.Z.H."/>
            <person name="Akhand A.I."/>
            <person name="Morshed G."/>
            <person name="Roy S."/>
            <person name="Uddin K.S."/>
            <person name="Rabeya T."/>
            <person name="Hossain A.S."/>
            <person name="Chowdhury A."/>
            <person name="Snigdha A.R."/>
            <person name="Mortoza M.S."/>
            <person name="Matin S.A."/>
            <person name="Hoque S.M.E."/>
            <person name="Islam M.K."/>
            <person name="Roy D.K."/>
            <person name="Haider R."/>
            <person name="Moosa M.M."/>
            <person name="Elias S.M."/>
            <person name="Hasan A.M."/>
            <person name="Jahan S."/>
            <person name="Shafiuddin M."/>
            <person name="Mahmood N."/>
            <person name="Shommy N.S."/>
        </authorList>
    </citation>
    <scope>NUCLEOTIDE SEQUENCE [LARGE SCALE GENOMIC DNA]</scope>
    <source>
        <strain evidence="2">cv. O-4</strain>
    </source>
</reference>
<accession>A0A1R3KA84</accession>
<evidence type="ECO:0000313" key="2">
    <source>
        <dbReference type="Proteomes" id="UP000187203"/>
    </source>
</evidence>
<keyword evidence="2" id="KW-1185">Reference proteome</keyword>
<name>A0A1R3KA84_9ROSI</name>
<comment type="caution">
    <text evidence="1">The sequence shown here is derived from an EMBL/GenBank/DDBJ whole genome shotgun (WGS) entry which is preliminary data.</text>
</comment>
<gene>
    <name evidence="1" type="ORF">COLO4_10051</name>
</gene>
<dbReference type="EMBL" id="AWUE01014353">
    <property type="protein sequence ID" value="OMP03974.1"/>
    <property type="molecule type" value="Genomic_DNA"/>
</dbReference>
<organism evidence="1 2">
    <name type="scientific">Corchorus olitorius</name>
    <dbReference type="NCBI Taxonomy" id="93759"/>
    <lineage>
        <taxon>Eukaryota</taxon>
        <taxon>Viridiplantae</taxon>
        <taxon>Streptophyta</taxon>
        <taxon>Embryophyta</taxon>
        <taxon>Tracheophyta</taxon>
        <taxon>Spermatophyta</taxon>
        <taxon>Magnoliopsida</taxon>
        <taxon>eudicotyledons</taxon>
        <taxon>Gunneridae</taxon>
        <taxon>Pentapetalae</taxon>
        <taxon>rosids</taxon>
        <taxon>malvids</taxon>
        <taxon>Malvales</taxon>
        <taxon>Malvaceae</taxon>
        <taxon>Grewioideae</taxon>
        <taxon>Apeibeae</taxon>
        <taxon>Corchorus</taxon>
    </lineage>
</organism>
<proteinExistence type="predicted"/>